<protein>
    <submittedName>
        <fullName evidence="1">Uncharacterized protein</fullName>
    </submittedName>
</protein>
<gene>
    <name evidence="1" type="ORF">BDV95DRAFT_591103</name>
</gene>
<keyword evidence="2" id="KW-1185">Reference proteome</keyword>
<proteinExistence type="predicted"/>
<dbReference type="EMBL" id="JAADJZ010000004">
    <property type="protein sequence ID" value="KAF2875641.1"/>
    <property type="molecule type" value="Genomic_DNA"/>
</dbReference>
<dbReference type="AlphaFoldDB" id="A0A7C8MFG8"/>
<sequence>MTMAALHQHIAIVILGSDDTPDQVIQNVDAWSLMHVSHTVVNQMNMNAAGKSDTRVVYLPSSVNYNTVVSITKWASRVRLSAVATPPFNFSRGSLNVNLQRYATMLAMGFHDQYLNDCAEKLRGLFTGRNECSTHEMLALNTFFGNEASEHPHAKAHLSELVTATLAYRLENGVYAHQDKQIEFMSKKCPKLWEAVQEMAKSGRARYALRSHVAV</sequence>
<reference evidence="1 2" key="1">
    <citation type="submission" date="2020-01" db="EMBL/GenBank/DDBJ databases">
        <authorList>
            <consortium name="DOE Joint Genome Institute"/>
            <person name="Haridas S."/>
            <person name="Albert R."/>
            <person name="Binder M."/>
            <person name="Bloem J."/>
            <person name="Labutti K."/>
            <person name="Salamov A."/>
            <person name="Andreopoulos B."/>
            <person name="Baker S.E."/>
            <person name="Barry K."/>
            <person name="Bills G."/>
            <person name="Bluhm B.H."/>
            <person name="Cannon C."/>
            <person name="Castanera R."/>
            <person name="Culley D.E."/>
            <person name="Daum C."/>
            <person name="Ezra D."/>
            <person name="Gonzalez J.B."/>
            <person name="Henrissat B."/>
            <person name="Kuo A."/>
            <person name="Liang C."/>
            <person name="Lipzen A."/>
            <person name="Lutzoni F."/>
            <person name="Magnuson J."/>
            <person name="Mondo S."/>
            <person name="Nolan M."/>
            <person name="Ohm R."/>
            <person name="Pangilinan J."/>
            <person name="Park H.-J.H."/>
            <person name="Ramirez L."/>
            <person name="Alfaro M."/>
            <person name="Sun H."/>
            <person name="Tritt A."/>
            <person name="Yoshinaga Y."/>
            <person name="Zwiers L.-H.L."/>
            <person name="Turgeon B.G."/>
            <person name="Goodwin S.B."/>
            <person name="Spatafora J.W."/>
            <person name="Crous P.W."/>
            <person name="Grigoriev I.V."/>
        </authorList>
    </citation>
    <scope>NUCLEOTIDE SEQUENCE [LARGE SCALE GENOMIC DNA]</scope>
    <source>
        <strain evidence="1 2">CBS 611.86</strain>
    </source>
</reference>
<accession>A0A7C8MFG8</accession>
<dbReference type="Proteomes" id="UP000481861">
    <property type="component" value="Unassembled WGS sequence"/>
</dbReference>
<name>A0A7C8MFG8_9PLEO</name>
<organism evidence="1 2">
    <name type="scientific">Massariosphaeria phaeospora</name>
    <dbReference type="NCBI Taxonomy" id="100035"/>
    <lineage>
        <taxon>Eukaryota</taxon>
        <taxon>Fungi</taxon>
        <taxon>Dikarya</taxon>
        <taxon>Ascomycota</taxon>
        <taxon>Pezizomycotina</taxon>
        <taxon>Dothideomycetes</taxon>
        <taxon>Pleosporomycetidae</taxon>
        <taxon>Pleosporales</taxon>
        <taxon>Pleosporales incertae sedis</taxon>
        <taxon>Massariosphaeria</taxon>
    </lineage>
</organism>
<comment type="caution">
    <text evidence="1">The sequence shown here is derived from an EMBL/GenBank/DDBJ whole genome shotgun (WGS) entry which is preliminary data.</text>
</comment>
<evidence type="ECO:0000313" key="1">
    <source>
        <dbReference type="EMBL" id="KAF2875641.1"/>
    </source>
</evidence>
<evidence type="ECO:0000313" key="2">
    <source>
        <dbReference type="Proteomes" id="UP000481861"/>
    </source>
</evidence>